<evidence type="ECO:0000256" key="1">
    <source>
        <dbReference type="SAM" id="MobiDB-lite"/>
    </source>
</evidence>
<sequence length="459" mass="48259">MDVAITAASPATDSVGKDAAGCESCSSDSNPHRALPWQQTAGASDFTAINTSGSGHDSRRDTADRANYLEDSGAMHSVPQTIRPAVSSNTALSLGGTSSFQDTADSKSCPAECFVGSGAAYSPPQKARPAVSSTAHSSGGASYYQDTALSESSPSESGAHDSLEWGSSRSTSKHIHAELTRRVNEDPPPDFATSSAPNGNPTAAVDVSYISPEPMPNATLPSRHGVRRFSAKRSEPIQSRQRTTLAESNRHRRRFHSTTTTKATKSGYLAAAERSSIPSEPIPGPKSPTNYRVPGFTASSLSAPIPSHRGPTLVIPHVTNDPDLPTGPTAPKTTNDGHAVSAELSGFSADALDYTESPASVVQDSVEPTQTHTSFDSFLPPERGNPSPCYSFLLLLKHGPVADTRPTRSTDYCTALGASPILTPELIALAEEAVSTYELLRSTQIDGLLPDVMYLPPSK</sequence>
<feature type="compositionally biased region" description="Polar residues" evidence="1">
    <location>
        <begin position="192"/>
        <end position="201"/>
    </location>
</feature>
<reference evidence="3" key="1">
    <citation type="submission" date="2014-04" db="EMBL/GenBank/DDBJ databases">
        <title>Evolutionary Origins and Diversification of the Mycorrhizal Mutualists.</title>
        <authorList>
            <consortium name="DOE Joint Genome Institute"/>
            <consortium name="Mycorrhizal Genomics Consortium"/>
            <person name="Kohler A."/>
            <person name="Kuo A."/>
            <person name="Nagy L.G."/>
            <person name="Floudas D."/>
            <person name="Copeland A."/>
            <person name="Barry K.W."/>
            <person name="Cichocki N."/>
            <person name="Veneault-Fourrey C."/>
            <person name="LaButti K."/>
            <person name="Lindquist E.A."/>
            <person name="Lipzen A."/>
            <person name="Lundell T."/>
            <person name="Morin E."/>
            <person name="Murat C."/>
            <person name="Riley R."/>
            <person name="Ohm R."/>
            <person name="Sun H."/>
            <person name="Tunlid A."/>
            <person name="Henrissat B."/>
            <person name="Grigoriev I.V."/>
            <person name="Hibbett D.S."/>
            <person name="Martin F."/>
        </authorList>
    </citation>
    <scope>NUCLEOTIDE SEQUENCE [LARGE SCALE GENOMIC DNA]</scope>
    <source>
        <strain evidence="3">FD-334 SS-4</strain>
    </source>
</reference>
<feature type="compositionally biased region" description="Basic and acidic residues" evidence="1">
    <location>
        <begin position="175"/>
        <end position="185"/>
    </location>
</feature>
<organism evidence="2 3">
    <name type="scientific">Hypholoma sublateritium (strain FD-334 SS-4)</name>
    <dbReference type="NCBI Taxonomy" id="945553"/>
    <lineage>
        <taxon>Eukaryota</taxon>
        <taxon>Fungi</taxon>
        <taxon>Dikarya</taxon>
        <taxon>Basidiomycota</taxon>
        <taxon>Agaricomycotina</taxon>
        <taxon>Agaricomycetes</taxon>
        <taxon>Agaricomycetidae</taxon>
        <taxon>Agaricales</taxon>
        <taxon>Agaricineae</taxon>
        <taxon>Strophariaceae</taxon>
        <taxon>Hypholoma</taxon>
    </lineage>
</organism>
<feature type="region of interest" description="Disordered" evidence="1">
    <location>
        <begin position="1"/>
        <end position="65"/>
    </location>
</feature>
<feature type="compositionally biased region" description="Polar residues" evidence="1">
    <location>
        <begin position="131"/>
        <end position="156"/>
    </location>
</feature>
<gene>
    <name evidence="2" type="ORF">HYPSUDRAFT_207030</name>
</gene>
<feature type="compositionally biased region" description="Polar residues" evidence="1">
    <location>
        <begin position="37"/>
        <end position="55"/>
    </location>
</feature>
<feature type="region of interest" description="Disordered" evidence="1">
    <location>
        <begin position="361"/>
        <end position="380"/>
    </location>
</feature>
<dbReference type="AlphaFoldDB" id="A0A0D2P7T6"/>
<evidence type="ECO:0000313" key="3">
    <source>
        <dbReference type="Proteomes" id="UP000054270"/>
    </source>
</evidence>
<evidence type="ECO:0000313" key="2">
    <source>
        <dbReference type="EMBL" id="KJA16435.1"/>
    </source>
</evidence>
<feature type="compositionally biased region" description="Polar residues" evidence="1">
    <location>
        <begin position="236"/>
        <end position="247"/>
    </location>
</feature>
<feature type="compositionally biased region" description="Polar residues" evidence="1">
    <location>
        <begin position="361"/>
        <end position="376"/>
    </location>
</feature>
<proteinExistence type="predicted"/>
<dbReference type="Proteomes" id="UP000054270">
    <property type="component" value="Unassembled WGS sequence"/>
</dbReference>
<feature type="region of interest" description="Disordered" evidence="1">
    <location>
        <begin position="118"/>
        <end position="287"/>
    </location>
</feature>
<feature type="compositionally biased region" description="Basic and acidic residues" evidence="1">
    <location>
        <begin position="56"/>
        <end position="65"/>
    </location>
</feature>
<keyword evidence="3" id="KW-1185">Reference proteome</keyword>
<accession>A0A0D2P7T6</accession>
<protein>
    <submittedName>
        <fullName evidence="2">Uncharacterized protein</fullName>
    </submittedName>
</protein>
<name>A0A0D2P7T6_HYPSF</name>
<dbReference type="EMBL" id="KN817621">
    <property type="protein sequence ID" value="KJA16435.1"/>
    <property type="molecule type" value="Genomic_DNA"/>
</dbReference>